<accession>A0AAE4RL01</accession>
<dbReference type="PANTHER" id="PTHR30632:SF0">
    <property type="entry name" value="SULFATE-BINDING PROTEIN"/>
    <property type="match status" value="1"/>
</dbReference>
<dbReference type="EMBL" id="JAWLLD010000030">
    <property type="protein sequence ID" value="MDV7014886.1"/>
    <property type="molecule type" value="Genomic_DNA"/>
</dbReference>
<name>A0AAE4RL01_MYCIT</name>
<proteinExistence type="inferred from homology"/>
<feature type="binding site" evidence="4">
    <location>
        <position position="74"/>
    </location>
    <ligand>
        <name>molybdate</name>
        <dbReference type="ChEBI" id="CHEBI:36264"/>
    </ligand>
</feature>
<dbReference type="InterPro" id="IPR050682">
    <property type="entry name" value="ModA/WtpA"/>
</dbReference>
<protein>
    <submittedName>
        <fullName evidence="6">Molybdate ABC transporter substrate-binding protein</fullName>
    </submittedName>
</protein>
<dbReference type="GO" id="GO:0030973">
    <property type="term" value="F:molybdate ion binding"/>
    <property type="evidence" value="ECO:0007669"/>
    <property type="project" value="TreeGrafter"/>
</dbReference>
<dbReference type="Gene3D" id="3.40.190.10">
    <property type="entry name" value="Periplasmic binding protein-like II"/>
    <property type="match status" value="2"/>
</dbReference>
<dbReference type="InterPro" id="IPR005950">
    <property type="entry name" value="ModA"/>
</dbReference>
<dbReference type="PIRSF" id="PIRSF004846">
    <property type="entry name" value="ModA"/>
    <property type="match status" value="1"/>
</dbReference>
<dbReference type="GO" id="GO:0015689">
    <property type="term" value="P:molybdate ion transport"/>
    <property type="evidence" value="ECO:0007669"/>
    <property type="project" value="InterPro"/>
</dbReference>
<comment type="similarity">
    <text evidence="1">Belongs to the bacterial solute-binding protein ModA family.</text>
</comment>
<feature type="signal peptide" evidence="5">
    <location>
        <begin position="1"/>
        <end position="20"/>
    </location>
</feature>
<evidence type="ECO:0000256" key="3">
    <source>
        <dbReference type="ARBA" id="ARBA00022729"/>
    </source>
</evidence>
<evidence type="ECO:0000313" key="7">
    <source>
        <dbReference type="Proteomes" id="UP001187143"/>
    </source>
</evidence>
<comment type="caution">
    <text evidence="6">The sequence shown here is derived from an EMBL/GenBank/DDBJ whole genome shotgun (WGS) entry which is preliminary data.</text>
</comment>
<feature type="chain" id="PRO_5042099559" evidence="5">
    <location>
        <begin position="21"/>
        <end position="259"/>
    </location>
</feature>
<dbReference type="NCBIfam" id="TIGR01256">
    <property type="entry name" value="modA"/>
    <property type="match status" value="1"/>
</dbReference>
<reference evidence="6" key="1">
    <citation type="submission" date="2023-10" db="EMBL/GenBank/DDBJ databases">
        <title>Characterization and genome sequence of Mycobacterium intracellulare ABSURDO, a novel pathogenic isolate with three colony morphotypes that vary in growth and acid-fastness.</title>
        <authorList>
            <person name="Jude B.A."/>
            <person name="Robinson R.T."/>
        </authorList>
    </citation>
    <scope>NUCLEOTIDE SEQUENCE</scope>
    <source>
        <strain evidence="6">ABSURDO Component B</strain>
    </source>
</reference>
<evidence type="ECO:0000256" key="1">
    <source>
        <dbReference type="ARBA" id="ARBA00009175"/>
    </source>
</evidence>
<keyword evidence="3 5" id="KW-0732">Signal</keyword>
<dbReference type="GO" id="GO:0046872">
    <property type="term" value="F:metal ion binding"/>
    <property type="evidence" value="ECO:0007669"/>
    <property type="project" value="UniProtKB-KW"/>
</dbReference>
<evidence type="ECO:0000313" key="6">
    <source>
        <dbReference type="EMBL" id="MDV7014886.1"/>
    </source>
</evidence>
<dbReference type="Pfam" id="PF13531">
    <property type="entry name" value="SBP_bac_11"/>
    <property type="match status" value="1"/>
</dbReference>
<evidence type="ECO:0000256" key="5">
    <source>
        <dbReference type="SAM" id="SignalP"/>
    </source>
</evidence>
<sequence length="259" mass="26844">MVLWVLAGLVSLMLIANLTACSSHSPPFPQAAARSARSITVLAASSLKPAFTQIAERFETDNPGASVEFEFAVSSQLANYLLKGGRGDVFASADFAQMDTVAKAGLLGGTSTNFSSDALAIVTAPGNPYGVDSFADLANPRLTLAVCQLPDPCGSATQRIENNTGVQLDPVTEEATPTDVLDKVTGGQVEAGLVYITDALNAGDAVTIIRFPEAADAVNEYPVAVLQQATQNGLAQKFVDLVVGQDGRKILGQAGFGKP</sequence>
<dbReference type="Proteomes" id="UP001187143">
    <property type="component" value="Unassembled WGS sequence"/>
</dbReference>
<dbReference type="PANTHER" id="PTHR30632">
    <property type="entry name" value="MOLYBDATE-BINDING PERIPLASMIC PROTEIN"/>
    <property type="match status" value="1"/>
</dbReference>
<evidence type="ECO:0000256" key="4">
    <source>
        <dbReference type="PIRSR" id="PIRSR004846-1"/>
    </source>
</evidence>
<dbReference type="AlphaFoldDB" id="A0AAE4RL01"/>
<feature type="binding site" evidence="4">
    <location>
        <position position="195"/>
    </location>
    <ligand>
        <name>molybdate</name>
        <dbReference type="ChEBI" id="CHEBI:36264"/>
    </ligand>
</feature>
<organism evidence="6 7">
    <name type="scientific">Mycobacterium intracellulare</name>
    <dbReference type="NCBI Taxonomy" id="1767"/>
    <lineage>
        <taxon>Bacteria</taxon>
        <taxon>Bacillati</taxon>
        <taxon>Actinomycetota</taxon>
        <taxon>Actinomycetes</taxon>
        <taxon>Mycobacteriales</taxon>
        <taxon>Mycobacteriaceae</taxon>
        <taxon>Mycobacterium</taxon>
        <taxon>Mycobacterium avium complex (MAC)</taxon>
    </lineage>
</organism>
<feature type="binding site" evidence="4">
    <location>
        <position position="46"/>
    </location>
    <ligand>
        <name>molybdate</name>
        <dbReference type="ChEBI" id="CHEBI:36264"/>
    </ligand>
</feature>
<dbReference type="RefSeq" id="WP_225325259.1">
    <property type="nucleotide sequence ID" value="NZ_JAEKMV010000027.1"/>
</dbReference>
<gene>
    <name evidence="6" type="primary">modA</name>
    <name evidence="6" type="ORF">R4F53_21610</name>
</gene>
<evidence type="ECO:0000256" key="2">
    <source>
        <dbReference type="ARBA" id="ARBA00022723"/>
    </source>
</evidence>
<dbReference type="SUPFAM" id="SSF53850">
    <property type="entry name" value="Periplasmic binding protein-like II"/>
    <property type="match status" value="1"/>
</dbReference>
<keyword evidence="4" id="KW-0500">Molybdenum</keyword>
<keyword evidence="2 4" id="KW-0479">Metal-binding</keyword>